<sequence>MSELCRNYQHATTTDVTDMPIPMDVADSASTQPTDQQATSQQQQISDRSSSSTIDCPMNVTAESIKPFTIAAPRKRKSNINRGRTRILTDTPEKQELMAQVEKKKKTSKKICKCLINASKSDSDKAPPPLLSDEEDCSVGSTTDDEEMTEVNQPSDIKEGEFALVKYSARKSVQCYVGDVSDVFEDGDVTFKFLKRSSHFKLASERPWFIFSMDTDESELTQNLKDIVFKFPVPFNRRGTKRCQQKFVFPVYLFYGVRIYNRLIDIQRTDTFEYCI</sequence>
<keyword evidence="3" id="KW-1185">Reference proteome</keyword>
<evidence type="ECO:0000313" key="2">
    <source>
        <dbReference type="EMBL" id="CAK8675303.1"/>
    </source>
</evidence>
<dbReference type="EMBL" id="CAWYQH010000013">
    <property type="protein sequence ID" value="CAK8675303.1"/>
    <property type="molecule type" value="Genomic_DNA"/>
</dbReference>
<comment type="caution">
    <text evidence="2">The sequence shown here is derived from an EMBL/GenBank/DDBJ whole genome shotgun (WGS) entry which is preliminary data.</text>
</comment>
<reference evidence="2 3" key="1">
    <citation type="submission" date="2024-02" db="EMBL/GenBank/DDBJ databases">
        <authorList>
            <person name="Daric V."/>
            <person name="Darras S."/>
        </authorList>
    </citation>
    <scope>NUCLEOTIDE SEQUENCE [LARGE SCALE GENOMIC DNA]</scope>
</reference>
<evidence type="ECO:0000313" key="3">
    <source>
        <dbReference type="Proteomes" id="UP001642483"/>
    </source>
</evidence>
<protein>
    <submittedName>
        <fullName evidence="2">Uncharacterized protein</fullName>
    </submittedName>
</protein>
<feature type="compositionally biased region" description="Acidic residues" evidence="1">
    <location>
        <begin position="132"/>
        <end position="149"/>
    </location>
</feature>
<gene>
    <name evidence="2" type="ORF">CVLEPA_LOCUS4887</name>
</gene>
<proteinExistence type="predicted"/>
<feature type="region of interest" description="Disordered" evidence="1">
    <location>
        <begin position="121"/>
        <end position="153"/>
    </location>
</feature>
<dbReference type="Proteomes" id="UP001642483">
    <property type="component" value="Unassembled WGS sequence"/>
</dbReference>
<feature type="compositionally biased region" description="Low complexity" evidence="1">
    <location>
        <begin position="28"/>
        <end position="55"/>
    </location>
</feature>
<accession>A0ABP0FB47</accession>
<feature type="region of interest" description="Disordered" evidence="1">
    <location>
        <begin position="13"/>
        <end position="55"/>
    </location>
</feature>
<organism evidence="2 3">
    <name type="scientific">Clavelina lepadiformis</name>
    <name type="common">Light-bulb sea squirt</name>
    <name type="synonym">Ascidia lepadiformis</name>
    <dbReference type="NCBI Taxonomy" id="159417"/>
    <lineage>
        <taxon>Eukaryota</taxon>
        <taxon>Metazoa</taxon>
        <taxon>Chordata</taxon>
        <taxon>Tunicata</taxon>
        <taxon>Ascidiacea</taxon>
        <taxon>Aplousobranchia</taxon>
        <taxon>Clavelinidae</taxon>
        <taxon>Clavelina</taxon>
    </lineage>
</organism>
<evidence type="ECO:0000256" key="1">
    <source>
        <dbReference type="SAM" id="MobiDB-lite"/>
    </source>
</evidence>
<name>A0ABP0FB47_CLALP</name>